<reference evidence="3" key="1">
    <citation type="submission" date="2025-08" db="UniProtKB">
        <authorList>
            <consortium name="RefSeq"/>
        </authorList>
    </citation>
    <scope>IDENTIFICATION</scope>
</reference>
<organism evidence="2 3">
    <name type="scientific">Heterocephalus glaber</name>
    <name type="common">Naked mole rat</name>
    <dbReference type="NCBI Taxonomy" id="10181"/>
    <lineage>
        <taxon>Eukaryota</taxon>
        <taxon>Metazoa</taxon>
        <taxon>Chordata</taxon>
        <taxon>Craniata</taxon>
        <taxon>Vertebrata</taxon>
        <taxon>Euteleostomi</taxon>
        <taxon>Mammalia</taxon>
        <taxon>Eutheria</taxon>
        <taxon>Euarchontoglires</taxon>
        <taxon>Glires</taxon>
        <taxon>Rodentia</taxon>
        <taxon>Hystricomorpha</taxon>
        <taxon>Bathyergidae</taxon>
        <taxon>Heterocephalus</taxon>
    </lineage>
</organism>
<accession>A0AAX6SXN3</accession>
<evidence type="ECO:0000256" key="1">
    <source>
        <dbReference type="SAM" id="MobiDB-lite"/>
    </source>
</evidence>
<feature type="compositionally biased region" description="Polar residues" evidence="1">
    <location>
        <begin position="150"/>
        <end position="159"/>
    </location>
</feature>
<gene>
    <name evidence="3" type="primary">LOC101713563</name>
</gene>
<feature type="region of interest" description="Disordered" evidence="1">
    <location>
        <begin position="150"/>
        <end position="187"/>
    </location>
</feature>
<dbReference type="AlphaFoldDB" id="A0AAX6SXN3"/>
<evidence type="ECO:0000313" key="3">
    <source>
        <dbReference type="RefSeq" id="XP_021113966.1"/>
    </source>
</evidence>
<dbReference type="RefSeq" id="XP_021113966.1">
    <property type="nucleotide sequence ID" value="XM_021258307.1"/>
</dbReference>
<keyword evidence="2" id="KW-1185">Reference proteome</keyword>
<name>A0AAX6SXN3_HETGA</name>
<evidence type="ECO:0000313" key="2">
    <source>
        <dbReference type="Proteomes" id="UP000694906"/>
    </source>
</evidence>
<dbReference type="Proteomes" id="UP000694906">
    <property type="component" value="Unplaced"/>
</dbReference>
<dbReference type="GeneID" id="101713563"/>
<protein>
    <submittedName>
        <fullName evidence="3">Uncharacterized protein LOC101713563</fullName>
    </submittedName>
</protein>
<proteinExistence type="predicted"/>
<sequence>MPRSSRLLGHLVYDEWHLLLHWGGLESSPVNDTGVRRESCCPSHGLVQEPAHEVACRSAFCPLQGTTGPREIRGGGALGARGGGGAGRRCCLEQKWRTLCQCSAHHWLLQEGGSGARFRPEPLGVVTSGPALTGTDSAWTGSRPFPFPSSWCTPTQDTGTLPRHQEKTDAWWDGEGTSDGSSTRCELCDPSREASEPQLFQGQIKLFQSIPHRCLVFSTSSELPD</sequence>